<reference evidence="2" key="2">
    <citation type="submission" date="2021-04" db="EMBL/GenBank/DDBJ databases">
        <authorList>
            <person name="Gilroy R."/>
        </authorList>
    </citation>
    <scope>NUCLEOTIDE SEQUENCE</scope>
    <source>
        <strain evidence="2">ChiHecec2B26-12326</strain>
    </source>
</reference>
<dbReference type="EMBL" id="DXEN01000080">
    <property type="protein sequence ID" value="HIX87098.1"/>
    <property type="molecule type" value="Genomic_DNA"/>
</dbReference>
<evidence type="ECO:0000256" key="1">
    <source>
        <dbReference type="SAM" id="MobiDB-lite"/>
    </source>
</evidence>
<feature type="region of interest" description="Disordered" evidence="1">
    <location>
        <begin position="407"/>
        <end position="437"/>
    </location>
</feature>
<sequence>MGIWEGIRQYFTGHDDRILHTKYGEFNLAKEGDRRKVRKMVVNLQRTTDALTRKDIQDWRNAWQLAINVDSPNRKPLYDIYRDVDADLHLSGCIEQRKGFVMSRSFKIVGADGKEVEEAAHYFNQAWFRQLMKLSLDSVYWGHSLIELGDLVTDGDGCVCYEGVKLIPRKHVIPEYGRVVTDLGQDWTTGIEYRRAPFADWLIEAGQPDDLGLFLKAATQTIPKKNALAFWDTFAEIFGMPMRIAKTTTRDEKELAKMERMMDSMGASLWGVFQEGTEIEVVESTKGDAFNVYDKRVDRANSELSKLIIGQTMTIEDGSSLSQSQTHLEVFENLVESDRTMLGDIVNNQLIPRMAKHGFPVKGLRFEWDDSVDYTPEQQVAFEKMVSDRYEVDPKYFAEKYNMPVGERRNVQTSITGKEDEADDDKKRQKNVRPFFD</sequence>
<dbReference type="Pfam" id="PF06074">
    <property type="entry name" value="Portal_Mu"/>
    <property type="match status" value="1"/>
</dbReference>
<accession>A0A9D1XT75</accession>
<evidence type="ECO:0000313" key="2">
    <source>
        <dbReference type="EMBL" id="HIX87098.1"/>
    </source>
</evidence>
<dbReference type="AlphaFoldDB" id="A0A9D1XT75"/>
<gene>
    <name evidence="2" type="ORF">H9848_10915</name>
</gene>
<proteinExistence type="predicted"/>
<comment type="caution">
    <text evidence="2">The sequence shown here is derived from an EMBL/GenBank/DDBJ whole genome shotgun (WGS) entry which is preliminary data.</text>
</comment>
<protein>
    <submittedName>
        <fullName evidence="2">DUF935 domain-containing protein</fullName>
    </submittedName>
</protein>
<dbReference type="Proteomes" id="UP000823847">
    <property type="component" value="Unassembled WGS sequence"/>
</dbReference>
<reference evidence="2" key="1">
    <citation type="journal article" date="2021" name="PeerJ">
        <title>Extensive microbial diversity within the chicken gut microbiome revealed by metagenomics and culture.</title>
        <authorList>
            <person name="Gilroy R."/>
            <person name="Ravi A."/>
            <person name="Getino M."/>
            <person name="Pursley I."/>
            <person name="Horton D.L."/>
            <person name="Alikhan N.F."/>
            <person name="Baker D."/>
            <person name="Gharbi K."/>
            <person name="Hall N."/>
            <person name="Watson M."/>
            <person name="Adriaenssens E.M."/>
            <person name="Foster-Nyarko E."/>
            <person name="Jarju S."/>
            <person name="Secka A."/>
            <person name="Antonio M."/>
            <person name="Oren A."/>
            <person name="Chaudhuri R.R."/>
            <person name="La Ragione R."/>
            <person name="Hildebrand F."/>
            <person name="Pallen M.J."/>
        </authorList>
    </citation>
    <scope>NUCLEOTIDE SEQUENCE</scope>
    <source>
        <strain evidence="2">ChiHecec2B26-12326</strain>
    </source>
</reference>
<organism evidence="2 3">
    <name type="scientific">Candidatus Parabacteroides intestinigallinarum</name>
    <dbReference type="NCBI Taxonomy" id="2838722"/>
    <lineage>
        <taxon>Bacteria</taxon>
        <taxon>Pseudomonadati</taxon>
        <taxon>Bacteroidota</taxon>
        <taxon>Bacteroidia</taxon>
        <taxon>Bacteroidales</taxon>
        <taxon>Tannerellaceae</taxon>
        <taxon>Parabacteroides</taxon>
    </lineage>
</organism>
<name>A0A9D1XT75_9BACT</name>
<evidence type="ECO:0000313" key="3">
    <source>
        <dbReference type="Proteomes" id="UP000823847"/>
    </source>
</evidence>
<dbReference type="InterPro" id="IPR009279">
    <property type="entry name" value="Portal_Mu"/>
</dbReference>